<dbReference type="GO" id="GO:0030246">
    <property type="term" value="F:carbohydrate binding"/>
    <property type="evidence" value="ECO:0007669"/>
    <property type="project" value="UniProtKB-KW"/>
</dbReference>
<evidence type="ECO:0000256" key="10">
    <source>
        <dbReference type="ARBA" id="ARBA00022741"/>
    </source>
</evidence>
<evidence type="ECO:0000256" key="5">
    <source>
        <dbReference type="ARBA" id="ARBA00022553"/>
    </source>
</evidence>
<feature type="domain" description="Apple" evidence="25">
    <location>
        <begin position="318"/>
        <end position="400"/>
    </location>
</feature>
<keyword evidence="15" id="KW-1015">Disulfide bond</keyword>
<name>B9ETD6_ORYSJ</name>
<evidence type="ECO:0000256" key="20">
    <source>
        <dbReference type="PIRNR" id="PIRNR000641"/>
    </source>
</evidence>
<feature type="signal peptide" evidence="22">
    <location>
        <begin position="1"/>
        <end position="22"/>
    </location>
</feature>
<keyword evidence="3 20" id="KW-0723">Serine/threonine-protein kinase</keyword>
<evidence type="ECO:0000256" key="7">
    <source>
        <dbReference type="ARBA" id="ARBA00022692"/>
    </source>
</evidence>
<evidence type="ECO:0000256" key="19">
    <source>
        <dbReference type="ARBA" id="ARBA00048679"/>
    </source>
</evidence>
<keyword evidence="2" id="KW-1003">Cell membrane</keyword>
<proteinExistence type="inferred from homology"/>
<dbReference type="CDD" id="cd14066">
    <property type="entry name" value="STKc_IRAK"/>
    <property type="match status" value="1"/>
</dbReference>
<dbReference type="FunFam" id="2.90.10.10:FF:000009">
    <property type="entry name" value="Receptor-like serine/threonine-protein kinase SD1-8"/>
    <property type="match status" value="1"/>
</dbReference>
<evidence type="ECO:0000259" key="24">
    <source>
        <dbReference type="PROSITE" id="PS50927"/>
    </source>
</evidence>
<dbReference type="Proteomes" id="UP000007752">
    <property type="component" value="Chromosome 1"/>
</dbReference>
<dbReference type="SUPFAM" id="SSF56112">
    <property type="entry name" value="Protein kinase-like (PK-like)"/>
    <property type="match status" value="1"/>
</dbReference>
<keyword evidence="8 22" id="KW-0732">Signal</keyword>
<sequence length="821" mass="91463">MRTHSLTLLLVATALSYQPSIADDSINQAASITGNQTLVSANGIFKLGFFSPDGGTYYLAIWYAKISPQTVVWIANRQNPVLIKPGNVRLLADGRLVIRDGQNNTVWSSAAPTGTVAQGATARLLGTGNFVVSSPQGMAWQSFDYPTDTLLPDMKLGVDLKNGITRNITSWRSPTDPSPGKYTFGLVLGGLPEFFLSENSRRIYASGPWNGEVLTGVPLLKSQQAGIHLHGLVEPRRDVLQLQRSWSDNNGQSWSENSYFYPPDPCDKYAFCGPFRYCVSSVDQSRQCSCLPGFESQSQPGPFQDSSKGCARMANLTCGDGDGFWRVNRMKLPEATKATVHAGMTLDQCRQACLRNCSCNAYAAANVSGGDSRGCVFWTVDLLDMREYTVVVQDLYIRLAQSEIDALNAPARRRRLIKNTVIAVVTTICGILGVVGCYCFWRNKARRKQHTEMEKSSDADDLPFRVRKSPALSPARDQWFDENRGAEDDLDLPLFDLEMIFNATDRFAAHNKIGEGGFGPVYMGRLEDGQEVAVKRLSKRSVQGVVEFKNEVKLIAKLQHRNLVRLLGCCIDDDERILLYEHMHNKSLDTFIFDEGNRKLLSWNKRFEIILGIARGLLYLHEDSRFRIIHRDLKASNVLLDRNMVPKVSDFGIARMFEGDQTTAYTRKVIGTYGYMSPEYAMDGVFSMKSDVFSFGVLVLEIVAGRRNRGFCESEINLNLLRYAWMLWKEGKSVDLLDELIGDIFDDNEVLRCVHVALLCVEVEPKNRPLMSSVVMMLASENATLPQPNEPGVNIGKITLDTESSHGLTSNGVTTTTIEAR</sequence>
<keyword evidence="6 20" id="KW-0808">Transferase</keyword>
<feature type="transmembrane region" description="Helical" evidence="21">
    <location>
        <begin position="421"/>
        <end position="441"/>
    </location>
</feature>
<dbReference type="GO" id="GO:0005524">
    <property type="term" value="F:ATP binding"/>
    <property type="evidence" value="ECO:0007669"/>
    <property type="project" value="UniProtKB-KW"/>
</dbReference>
<evidence type="ECO:0000256" key="12">
    <source>
        <dbReference type="ARBA" id="ARBA00022840"/>
    </source>
</evidence>
<keyword evidence="5" id="KW-0597">Phosphoprotein</keyword>
<dbReference type="InterPro" id="IPR000719">
    <property type="entry name" value="Prot_kinase_dom"/>
</dbReference>
<dbReference type="SMART" id="SM00473">
    <property type="entry name" value="PAN_AP"/>
    <property type="match status" value="1"/>
</dbReference>
<evidence type="ECO:0000256" key="1">
    <source>
        <dbReference type="ARBA" id="ARBA00004251"/>
    </source>
</evidence>
<dbReference type="Gene3D" id="3.30.200.20">
    <property type="entry name" value="Phosphorylase Kinase, domain 1"/>
    <property type="match status" value="1"/>
</dbReference>
<comment type="similarity">
    <text evidence="20">Belongs to the protein kinase superfamily. Ser/Thr protein kinase family.</text>
</comment>
<feature type="chain" id="PRO_5002883744" description="Receptor-like serine/threonine-protein kinase" evidence="22">
    <location>
        <begin position="23"/>
        <end position="821"/>
    </location>
</feature>
<dbReference type="InterPro" id="IPR036426">
    <property type="entry name" value="Bulb-type_lectin_dom_sf"/>
</dbReference>
<dbReference type="GO" id="GO:0005886">
    <property type="term" value="C:plasma membrane"/>
    <property type="evidence" value="ECO:0007669"/>
    <property type="project" value="UniProtKB-SubCell"/>
</dbReference>
<keyword evidence="16" id="KW-0675">Receptor</keyword>
<dbReference type="InterPro" id="IPR001480">
    <property type="entry name" value="Bulb-type_lectin_dom"/>
</dbReference>
<evidence type="ECO:0000259" key="25">
    <source>
        <dbReference type="PROSITE" id="PS50948"/>
    </source>
</evidence>
<reference evidence="26" key="2">
    <citation type="submission" date="2008-12" db="EMBL/GenBank/DDBJ databases">
        <title>Improved gene annotation of the rice (Oryza sativa) genomes.</title>
        <authorList>
            <person name="Wang J."/>
            <person name="Li R."/>
            <person name="Fan W."/>
            <person name="Huang Q."/>
            <person name="Zhang J."/>
            <person name="Zhou Y."/>
            <person name="Hu Y."/>
            <person name="Zi S."/>
            <person name="Li J."/>
            <person name="Ni P."/>
            <person name="Zheng H."/>
            <person name="Zhang Y."/>
            <person name="Zhao M."/>
            <person name="Hao Q."/>
            <person name="McDermott J."/>
            <person name="Samudrala R."/>
            <person name="Kristiansen K."/>
            <person name="Wong G.K.-S."/>
        </authorList>
    </citation>
    <scope>NUCLEOTIDE SEQUENCE</scope>
</reference>
<evidence type="ECO:0000256" key="3">
    <source>
        <dbReference type="ARBA" id="ARBA00022527"/>
    </source>
</evidence>
<dbReference type="CDD" id="cd00028">
    <property type="entry name" value="B_lectin"/>
    <property type="match status" value="1"/>
</dbReference>
<dbReference type="Pfam" id="PF08276">
    <property type="entry name" value="PAN_2"/>
    <property type="match status" value="1"/>
</dbReference>
<feature type="domain" description="Protein kinase" evidence="23">
    <location>
        <begin position="507"/>
        <end position="785"/>
    </location>
</feature>
<keyword evidence="4" id="KW-0245">EGF-like domain</keyword>
<dbReference type="SMART" id="SM00108">
    <property type="entry name" value="B_lectin"/>
    <property type="match status" value="1"/>
</dbReference>
<evidence type="ECO:0000259" key="23">
    <source>
        <dbReference type="PROSITE" id="PS50011"/>
    </source>
</evidence>
<dbReference type="PROSITE" id="PS50927">
    <property type="entry name" value="BULB_LECTIN"/>
    <property type="match status" value="1"/>
</dbReference>
<dbReference type="PROSITE" id="PS50948">
    <property type="entry name" value="PAN"/>
    <property type="match status" value="1"/>
</dbReference>
<evidence type="ECO:0000256" key="11">
    <source>
        <dbReference type="ARBA" id="ARBA00022777"/>
    </source>
</evidence>
<evidence type="ECO:0000256" key="6">
    <source>
        <dbReference type="ARBA" id="ARBA00022679"/>
    </source>
</evidence>
<dbReference type="InterPro" id="IPR021820">
    <property type="entry name" value="S-locus_recpt_kinase_C"/>
</dbReference>
<evidence type="ECO:0000256" key="17">
    <source>
        <dbReference type="ARBA" id="ARBA00023180"/>
    </source>
</evidence>
<dbReference type="GO" id="GO:0048544">
    <property type="term" value="P:recognition of pollen"/>
    <property type="evidence" value="ECO:0007669"/>
    <property type="project" value="InterPro"/>
</dbReference>
<evidence type="ECO:0000256" key="21">
    <source>
        <dbReference type="SAM" id="Phobius"/>
    </source>
</evidence>
<evidence type="ECO:0000256" key="4">
    <source>
        <dbReference type="ARBA" id="ARBA00022536"/>
    </source>
</evidence>
<keyword evidence="17" id="KW-0325">Glycoprotein</keyword>
<dbReference type="AlphaFoldDB" id="B9ETD6"/>
<dbReference type="CDD" id="cd01098">
    <property type="entry name" value="PAN_AP_plant"/>
    <property type="match status" value="1"/>
</dbReference>
<comment type="catalytic activity">
    <reaction evidence="19 20">
        <text>L-seryl-[protein] + ATP = O-phospho-L-seryl-[protein] + ADP + H(+)</text>
        <dbReference type="Rhea" id="RHEA:17989"/>
        <dbReference type="Rhea" id="RHEA-COMP:9863"/>
        <dbReference type="Rhea" id="RHEA-COMP:11604"/>
        <dbReference type="ChEBI" id="CHEBI:15378"/>
        <dbReference type="ChEBI" id="CHEBI:29999"/>
        <dbReference type="ChEBI" id="CHEBI:30616"/>
        <dbReference type="ChEBI" id="CHEBI:83421"/>
        <dbReference type="ChEBI" id="CHEBI:456216"/>
        <dbReference type="EC" id="2.7.11.1"/>
    </reaction>
</comment>
<dbReference type="InterPro" id="IPR001245">
    <property type="entry name" value="Ser-Thr/Tyr_kinase_cat_dom"/>
</dbReference>
<dbReference type="InterPro" id="IPR008271">
    <property type="entry name" value="Ser/Thr_kinase_AS"/>
</dbReference>
<dbReference type="Gene3D" id="1.10.510.10">
    <property type="entry name" value="Transferase(Phosphotransferase) domain 1"/>
    <property type="match status" value="1"/>
</dbReference>
<accession>B9ETD6</accession>
<keyword evidence="14 21" id="KW-0472">Membrane</keyword>
<dbReference type="GO" id="GO:0106310">
    <property type="term" value="F:protein serine kinase activity"/>
    <property type="evidence" value="ECO:0007669"/>
    <property type="project" value="RHEA"/>
</dbReference>
<dbReference type="FunFam" id="1.10.510.10:FF:000060">
    <property type="entry name" value="G-type lectin S-receptor-like serine/threonine-protein kinase"/>
    <property type="match status" value="1"/>
</dbReference>
<reference evidence="26" key="1">
    <citation type="journal article" date="2005" name="PLoS Biol.">
        <title>The genomes of Oryza sativa: a history of duplications.</title>
        <authorList>
            <person name="Yu J."/>
            <person name="Wang J."/>
            <person name="Lin W."/>
            <person name="Li S."/>
            <person name="Li H."/>
            <person name="Zhou J."/>
            <person name="Ni P."/>
            <person name="Dong W."/>
            <person name="Hu S."/>
            <person name="Zeng C."/>
            <person name="Zhang J."/>
            <person name="Zhang Y."/>
            <person name="Li R."/>
            <person name="Xu Z."/>
            <person name="Li S."/>
            <person name="Li X."/>
            <person name="Zheng H."/>
            <person name="Cong L."/>
            <person name="Lin L."/>
            <person name="Yin J."/>
            <person name="Geng J."/>
            <person name="Li G."/>
            <person name="Shi J."/>
            <person name="Liu J."/>
            <person name="Lv H."/>
            <person name="Li J."/>
            <person name="Wang J."/>
            <person name="Deng Y."/>
            <person name="Ran L."/>
            <person name="Shi X."/>
            <person name="Wang X."/>
            <person name="Wu Q."/>
            <person name="Li C."/>
            <person name="Ren X."/>
            <person name="Wang J."/>
            <person name="Wang X."/>
            <person name="Li D."/>
            <person name="Liu D."/>
            <person name="Zhang X."/>
            <person name="Ji Z."/>
            <person name="Zhao W."/>
            <person name="Sun Y."/>
            <person name="Zhang Z."/>
            <person name="Bao J."/>
            <person name="Han Y."/>
            <person name="Dong L."/>
            <person name="Ji J."/>
            <person name="Chen P."/>
            <person name="Wu S."/>
            <person name="Liu J."/>
            <person name="Xiao Y."/>
            <person name="Bu D."/>
            <person name="Tan J."/>
            <person name="Yang L."/>
            <person name="Ye C."/>
            <person name="Zhang J."/>
            <person name="Xu J."/>
            <person name="Zhou Y."/>
            <person name="Yu Y."/>
            <person name="Zhang B."/>
            <person name="Zhuang S."/>
            <person name="Wei H."/>
            <person name="Liu B."/>
            <person name="Lei M."/>
            <person name="Yu H."/>
            <person name="Li Y."/>
            <person name="Xu H."/>
            <person name="Wei S."/>
            <person name="He X."/>
            <person name="Fang L."/>
            <person name="Zhang Z."/>
            <person name="Zhang Y."/>
            <person name="Huang X."/>
            <person name="Su Z."/>
            <person name="Tong W."/>
            <person name="Li J."/>
            <person name="Tong Z."/>
            <person name="Li S."/>
            <person name="Ye J."/>
            <person name="Wang L."/>
            <person name="Fang L."/>
            <person name="Lei T."/>
            <person name="Chen C."/>
            <person name="Chen H."/>
            <person name="Xu Z."/>
            <person name="Li H."/>
            <person name="Huang H."/>
            <person name="Zhang F."/>
            <person name="Xu H."/>
            <person name="Li N."/>
            <person name="Zhao C."/>
            <person name="Li S."/>
            <person name="Dong L."/>
            <person name="Huang Y."/>
            <person name="Li L."/>
            <person name="Xi Y."/>
            <person name="Qi Q."/>
            <person name="Li W."/>
            <person name="Zhang B."/>
            <person name="Hu W."/>
            <person name="Zhang Y."/>
            <person name="Tian X."/>
            <person name="Jiao Y."/>
            <person name="Liang X."/>
            <person name="Jin J."/>
            <person name="Gao L."/>
            <person name="Zheng W."/>
            <person name="Hao B."/>
            <person name="Liu S."/>
            <person name="Wang W."/>
            <person name="Yuan L."/>
            <person name="Cao M."/>
            <person name="McDermott J."/>
            <person name="Samudrala R."/>
            <person name="Wang J."/>
            <person name="Wong G.K."/>
            <person name="Yang H."/>
        </authorList>
    </citation>
    <scope>NUCLEOTIDE SEQUENCE [LARGE SCALE GENOMIC DNA]</scope>
</reference>
<organism evidence="26">
    <name type="scientific">Oryza sativa subsp. japonica</name>
    <name type="common">Rice</name>
    <dbReference type="NCBI Taxonomy" id="39947"/>
    <lineage>
        <taxon>Eukaryota</taxon>
        <taxon>Viridiplantae</taxon>
        <taxon>Streptophyta</taxon>
        <taxon>Embryophyta</taxon>
        <taxon>Tracheophyta</taxon>
        <taxon>Spermatophyta</taxon>
        <taxon>Magnoliopsida</taxon>
        <taxon>Liliopsida</taxon>
        <taxon>Poales</taxon>
        <taxon>Poaceae</taxon>
        <taxon>BOP clade</taxon>
        <taxon>Oryzoideae</taxon>
        <taxon>Oryzeae</taxon>
        <taxon>Oryzinae</taxon>
        <taxon>Oryza</taxon>
        <taxon>Oryza sativa</taxon>
    </lineage>
</organism>
<dbReference type="PROSITE" id="PS50011">
    <property type="entry name" value="PROTEIN_KINASE_DOM"/>
    <property type="match status" value="1"/>
</dbReference>
<dbReference type="EC" id="2.7.11.1" evidence="20"/>
<dbReference type="Gene3D" id="2.90.10.10">
    <property type="entry name" value="Bulb-type lectin domain"/>
    <property type="match status" value="1"/>
</dbReference>
<dbReference type="PROSITE" id="PS00108">
    <property type="entry name" value="PROTEIN_KINASE_ST"/>
    <property type="match status" value="1"/>
</dbReference>
<evidence type="ECO:0000256" key="14">
    <source>
        <dbReference type="ARBA" id="ARBA00023136"/>
    </source>
</evidence>
<keyword evidence="7 21" id="KW-0812">Transmembrane</keyword>
<dbReference type="GO" id="GO:0051707">
    <property type="term" value="P:response to other organism"/>
    <property type="evidence" value="ECO:0007669"/>
    <property type="project" value="UniProtKB-ARBA"/>
</dbReference>
<evidence type="ECO:0000256" key="18">
    <source>
        <dbReference type="ARBA" id="ARBA00047899"/>
    </source>
</evidence>
<keyword evidence="11 20" id="KW-0418">Kinase</keyword>
<keyword evidence="12 20" id="KW-0067">ATP-binding</keyword>
<gene>
    <name evidence="26" type="ORF">OsJ_03702</name>
</gene>
<dbReference type="PIRSF" id="PIRSF000641">
    <property type="entry name" value="SRK"/>
    <property type="match status" value="1"/>
</dbReference>
<dbReference type="SMART" id="SM00220">
    <property type="entry name" value="S_TKc"/>
    <property type="match status" value="1"/>
</dbReference>
<dbReference type="Pfam" id="PF11883">
    <property type="entry name" value="DUF3403"/>
    <property type="match status" value="1"/>
</dbReference>
<evidence type="ECO:0000313" key="26">
    <source>
        <dbReference type="EMBL" id="EEE55504.1"/>
    </source>
</evidence>
<protein>
    <recommendedName>
        <fullName evidence="20">Receptor-like serine/threonine-protein kinase</fullName>
        <ecNumber evidence="20">2.7.11.1</ecNumber>
    </recommendedName>
</protein>
<keyword evidence="13 21" id="KW-1133">Transmembrane helix</keyword>
<comment type="subcellular location">
    <subcellularLocation>
        <location evidence="1">Cell membrane</location>
        <topology evidence="1">Single-pass type I membrane protein</topology>
    </subcellularLocation>
</comment>
<dbReference type="InterPro" id="IPR024171">
    <property type="entry name" value="SRK-like_kinase"/>
</dbReference>
<dbReference type="SUPFAM" id="SSF51110">
    <property type="entry name" value="alpha-D-mannose-specific plant lectins"/>
    <property type="match status" value="1"/>
</dbReference>
<keyword evidence="10 20" id="KW-0547">Nucleotide-binding</keyword>
<dbReference type="PANTHER" id="PTHR27002">
    <property type="entry name" value="RECEPTOR-LIKE SERINE/THREONINE-PROTEIN KINASE SD1-8"/>
    <property type="match status" value="1"/>
</dbReference>
<dbReference type="EMBL" id="CM000138">
    <property type="protein sequence ID" value="EEE55504.1"/>
    <property type="molecule type" value="Genomic_DNA"/>
</dbReference>
<dbReference type="Pfam" id="PF00954">
    <property type="entry name" value="S_locus_glycop"/>
    <property type="match status" value="1"/>
</dbReference>
<evidence type="ECO:0000256" key="13">
    <source>
        <dbReference type="ARBA" id="ARBA00022989"/>
    </source>
</evidence>
<comment type="catalytic activity">
    <reaction evidence="18 20">
        <text>L-threonyl-[protein] + ATP = O-phospho-L-threonyl-[protein] + ADP + H(+)</text>
        <dbReference type="Rhea" id="RHEA:46608"/>
        <dbReference type="Rhea" id="RHEA-COMP:11060"/>
        <dbReference type="Rhea" id="RHEA-COMP:11605"/>
        <dbReference type="ChEBI" id="CHEBI:15378"/>
        <dbReference type="ChEBI" id="CHEBI:30013"/>
        <dbReference type="ChEBI" id="CHEBI:30616"/>
        <dbReference type="ChEBI" id="CHEBI:61977"/>
        <dbReference type="ChEBI" id="CHEBI:456216"/>
        <dbReference type="EC" id="2.7.11.1"/>
    </reaction>
</comment>
<evidence type="ECO:0000256" key="9">
    <source>
        <dbReference type="ARBA" id="ARBA00022734"/>
    </source>
</evidence>
<evidence type="ECO:0000256" key="8">
    <source>
        <dbReference type="ARBA" id="ARBA00022729"/>
    </source>
</evidence>
<dbReference type="InterPro" id="IPR011009">
    <property type="entry name" value="Kinase-like_dom_sf"/>
</dbReference>
<dbReference type="Pfam" id="PF07714">
    <property type="entry name" value="PK_Tyr_Ser-Thr"/>
    <property type="match status" value="1"/>
</dbReference>
<dbReference type="PANTHER" id="PTHR27002:SF674">
    <property type="entry name" value="RECEPTOR-LIKE SERINE_THREONINE-PROTEIN KINASE"/>
    <property type="match status" value="1"/>
</dbReference>
<evidence type="ECO:0000256" key="16">
    <source>
        <dbReference type="ARBA" id="ARBA00023170"/>
    </source>
</evidence>
<dbReference type="InterPro" id="IPR003609">
    <property type="entry name" value="Pan_app"/>
</dbReference>
<dbReference type="FunFam" id="3.30.200.20:FF:000145">
    <property type="entry name" value="receptor-like serine/threonine-protein kinase SD1-8"/>
    <property type="match status" value="1"/>
</dbReference>
<dbReference type="InterPro" id="IPR000858">
    <property type="entry name" value="S_locus_glycoprot_dom"/>
</dbReference>
<feature type="domain" description="Bulb-type lectin" evidence="24">
    <location>
        <begin position="23"/>
        <end position="145"/>
    </location>
</feature>
<evidence type="ECO:0000256" key="2">
    <source>
        <dbReference type="ARBA" id="ARBA00022475"/>
    </source>
</evidence>
<evidence type="ECO:0000256" key="15">
    <source>
        <dbReference type="ARBA" id="ARBA00023157"/>
    </source>
</evidence>
<dbReference type="Pfam" id="PF01453">
    <property type="entry name" value="B_lectin"/>
    <property type="match status" value="1"/>
</dbReference>
<dbReference type="GO" id="GO:0004674">
    <property type="term" value="F:protein serine/threonine kinase activity"/>
    <property type="evidence" value="ECO:0007669"/>
    <property type="project" value="UniProtKB-KW"/>
</dbReference>
<evidence type="ECO:0000256" key="22">
    <source>
        <dbReference type="SAM" id="SignalP"/>
    </source>
</evidence>
<keyword evidence="9" id="KW-0430">Lectin</keyword>